<protein>
    <submittedName>
        <fullName evidence="2">Tryptophan-rich sensory protein</fullName>
    </submittedName>
</protein>
<dbReference type="InterPro" id="IPR038330">
    <property type="entry name" value="TspO/MBR-related_sf"/>
</dbReference>
<reference evidence="2 3" key="1">
    <citation type="submission" date="2020-08" db="EMBL/GenBank/DDBJ databases">
        <title>A Genomic Blueprint of the Chicken Gut Microbiome.</title>
        <authorList>
            <person name="Gilroy R."/>
            <person name="Ravi A."/>
            <person name="Getino M."/>
            <person name="Pursley I."/>
            <person name="Horton D.L."/>
            <person name="Alikhan N.-F."/>
            <person name="Baker D."/>
            <person name="Gharbi K."/>
            <person name="Hall N."/>
            <person name="Watson M."/>
            <person name="Adriaenssens E.M."/>
            <person name="Foster-Nyarko E."/>
            <person name="Jarju S."/>
            <person name="Secka A."/>
            <person name="Antonio M."/>
            <person name="Oren A."/>
            <person name="Chaudhuri R."/>
            <person name="La Ragione R.M."/>
            <person name="Hildebrand F."/>
            <person name="Pallen M.J."/>
        </authorList>
    </citation>
    <scope>NUCLEOTIDE SEQUENCE [LARGE SCALE GENOMIC DNA]</scope>
    <source>
        <strain evidence="2 3">Sa3CUA8</strain>
    </source>
</reference>
<evidence type="ECO:0000313" key="2">
    <source>
        <dbReference type="EMBL" id="MBD7909283.1"/>
    </source>
</evidence>
<dbReference type="Gene3D" id="1.20.1260.100">
    <property type="entry name" value="TspO/MBR protein"/>
    <property type="match status" value="1"/>
</dbReference>
<proteinExistence type="predicted"/>
<keyword evidence="1" id="KW-0472">Membrane</keyword>
<feature type="transmembrane region" description="Helical" evidence="1">
    <location>
        <begin position="45"/>
        <end position="63"/>
    </location>
</feature>
<dbReference type="PANTHER" id="PTHR33802:SF1">
    <property type="entry name" value="XK-RELATED PROTEIN"/>
    <property type="match status" value="1"/>
</dbReference>
<feature type="transmembrane region" description="Helical" evidence="1">
    <location>
        <begin position="144"/>
        <end position="164"/>
    </location>
</feature>
<feature type="transmembrane region" description="Helical" evidence="1">
    <location>
        <begin position="110"/>
        <end position="132"/>
    </location>
</feature>
<feature type="transmembrane region" description="Helical" evidence="1">
    <location>
        <begin position="227"/>
        <end position="250"/>
    </location>
</feature>
<comment type="caution">
    <text evidence="2">The sequence shown here is derived from an EMBL/GenBank/DDBJ whole genome shotgun (WGS) entry which is preliminary data.</text>
</comment>
<name>A0ABR8PM85_9BACL</name>
<gene>
    <name evidence="2" type="ORF">H9659_13180</name>
</gene>
<dbReference type="PANTHER" id="PTHR33802">
    <property type="entry name" value="SI:CH211-161H7.5-RELATED"/>
    <property type="match status" value="1"/>
</dbReference>
<accession>A0ABR8PM85</accession>
<evidence type="ECO:0000313" key="3">
    <source>
        <dbReference type="Proteomes" id="UP000659496"/>
    </source>
</evidence>
<keyword evidence="3" id="KW-1185">Reference proteome</keyword>
<evidence type="ECO:0000256" key="1">
    <source>
        <dbReference type="SAM" id="Phobius"/>
    </source>
</evidence>
<keyword evidence="1" id="KW-1133">Transmembrane helix</keyword>
<feature type="transmembrane region" description="Helical" evidence="1">
    <location>
        <begin position="199"/>
        <end position="215"/>
    </location>
</feature>
<organism evidence="2 3">
    <name type="scientific">Sporosarcina gallistercoris</name>
    <dbReference type="NCBI Taxonomy" id="2762245"/>
    <lineage>
        <taxon>Bacteria</taxon>
        <taxon>Bacillati</taxon>
        <taxon>Bacillota</taxon>
        <taxon>Bacilli</taxon>
        <taxon>Bacillales</taxon>
        <taxon>Caryophanaceae</taxon>
        <taxon>Sporosarcina</taxon>
    </lineage>
</organism>
<feature type="transmembrane region" description="Helical" evidence="1">
    <location>
        <begin position="176"/>
        <end position="194"/>
    </location>
</feature>
<dbReference type="Proteomes" id="UP000659496">
    <property type="component" value="Unassembled WGS sequence"/>
</dbReference>
<sequence length="262" mass="29422">MSVVVLVTYVLMIVMNYLSNALPLNGMTAGEVSDSYSNLFAPAGYTFAIWGLIYVLLAFHVVYQLGFFRSGERSDVTQLMQKIAVYFSLSSVANALWIVAWHYGKLEVSIVLMIIILVSLILINGMTVKADLSFKEKFFIRLPFSVYFGWITVATIANITAYFVSIDWDGFGLSDQTWTVIILIVGTAIGIATLLKNWIASYGFVLVWAYVGIYNEHVSPEGWNEAYPSIILTVSICIILLGLLSLWVLVKRPRKRVQFGRR</sequence>
<feature type="transmembrane region" description="Helical" evidence="1">
    <location>
        <begin position="83"/>
        <end position="104"/>
    </location>
</feature>
<keyword evidence="1" id="KW-0812">Transmembrane</keyword>
<dbReference type="EMBL" id="JACSQY010000011">
    <property type="protein sequence ID" value="MBD7909283.1"/>
    <property type="molecule type" value="Genomic_DNA"/>
</dbReference>